<dbReference type="PANTHER" id="PTHR12526">
    <property type="entry name" value="GLYCOSYLTRANSFERASE"/>
    <property type="match status" value="1"/>
</dbReference>
<name>A0A1N7EPC2_9RHOB</name>
<evidence type="ECO:0000313" key="3">
    <source>
        <dbReference type="Proteomes" id="UP000186019"/>
    </source>
</evidence>
<keyword evidence="3" id="KW-1185">Reference proteome</keyword>
<dbReference type="Pfam" id="PF13692">
    <property type="entry name" value="Glyco_trans_1_4"/>
    <property type="match status" value="1"/>
</dbReference>
<accession>A0A1N7EPC2</accession>
<dbReference type="Proteomes" id="UP000186019">
    <property type="component" value="Unassembled WGS sequence"/>
</dbReference>
<proteinExistence type="predicted"/>
<dbReference type="Pfam" id="PF13579">
    <property type="entry name" value="Glyco_trans_4_4"/>
    <property type="match status" value="1"/>
</dbReference>
<sequence>MADKTPEAVFIVAGHASSLVNFRLPLLRKFQSLGYEVHACAPGLTSDRQTAETLKGHGIQLHDVAFERTGLNPLSDLHALWQLRRTMRAQNAQIFLGYTAKPVIWGTLAAAAARVPKRVALITGLGYAFTGQATGKRRVLQGILRRLYKLALGRASHVFFQNPDDAAEFRTLGLIAPEASTSVVNGSGVDLAHFTPAPLPTTPGITKFLLIARMLGDKGIREFAEAAGRIRQDHPNAEFHLVGGTDSNPNAIPRPALKAWEQEFGIVWHGAQGDVRSFLADCHVYVLPSYREGTPRSVLEAMATGRAIVTTDAPGCRETVTQGANGFLVPPQDADALEAALRRFLKTPDLIASMGQKSLEMAREKYDVQRVNEQMFKDIGLPA</sequence>
<feature type="domain" description="Glycosyltransferase subfamily 4-like N-terminal" evidence="1">
    <location>
        <begin position="26"/>
        <end position="178"/>
    </location>
</feature>
<dbReference type="STRING" id="573024.SAMN05216208_1730"/>
<dbReference type="CDD" id="cd03808">
    <property type="entry name" value="GT4_CapM-like"/>
    <property type="match status" value="1"/>
</dbReference>
<dbReference type="EMBL" id="FTNV01000001">
    <property type="protein sequence ID" value="SIR89879.1"/>
    <property type="molecule type" value="Genomic_DNA"/>
</dbReference>
<keyword evidence="2" id="KW-0808">Transferase</keyword>
<evidence type="ECO:0000259" key="1">
    <source>
        <dbReference type="Pfam" id="PF13579"/>
    </source>
</evidence>
<dbReference type="GO" id="GO:0016757">
    <property type="term" value="F:glycosyltransferase activity"/>
    <property type="evidence" value="ECO:0007669"/>
    <property type="project" value="TreeGrafter"/>
</dbReference>
<evidence type="ECO:0000313" key="2">
    <source>
        <dbReference type="EMBL" id="SIR89879.1"/>
    </source>
</evidence>
<gene>
    <name evidence="2" type="ORF">SAMN05421666_0405</name>
</gene>
<dbReference type="PANTHER" id="PTHR12526:SF638">
    <property type="entry name" value="SPORE COAT PROTEIN SA"/>
    <property type="match status" value="1"/>
</dbReference>
<dbReference type="OrthoDB" id="9790710at2"/>
<dbReference type="RefSeq" id="WP_076530538.1">
    <property type="nucleotide sequence ID" value="NZ_FOAC01000001.1"/>
</dbReference>
<protein>
    <submittedName>
        <fullName evidence="2">Glycosyltransferase involved in cell wall bisynthesis</fullName>
    </submittedName>
</protein>
<reference evidence="2 3" key="1">
    <citation type="submission" date="2017-01" db="EMBL/GenBank/DDBJ databases">
        <authorList>
            <person name="Mah S.A."/>
            <person name="Swanson W.J."/>
            <person name="Moy G.W."/>
            <person name="Vacquier V.D."/>
        </authorList>
    </citation>
    <scope>NUCLEOTIDE SEQUENCE [LARGE SCALE GENOMIC DNA]</scope>
    <source>
        <strain evidence="2 3">DSM 29590</strain>
    </source>
</reference>
<dbReference type="InterPro" id="IPR028098">
    <property type="entry name" value="Glyco_trans_4-like_N"/>
</dbReference>
<dbReference type="Gene3D" id="3.40.50.2000">
    <property type="entry name" value="Glycogen Phosphorylase B"/>
    <property type="match status" value="2"/>
</dbReference>
<dbReference type="AlphaFoldDB" id="A0A1N7EPC2"/>
<organism evidence="2 3">
    <name type="scientific">Roseovarius nanhaiticus</name>
    <dbReference type="NCBI Taxonomy" id="573024"/>
    <lineage>
        <taxon>Bacteria</taxon>
        <taxon>Pseudomonadati</taxon>
        <taxon>Pseudomonadota</taxon>
        <taxon>Alphaproteobacteria</taxon>
        <taxon>Rhodobacterales</taxon>
        <taxon>Roseobacteraceae</taxon>
        <taxon>Roseovarius</taxon>
    </lineage>
</organism>
<dbReference type="SUPFAM" id="SSF53756">
    <property type="entry name" value="UDP-Glycosyltransferase/glycogen phosphorylase"/>
    <property type="match status" value="1"/>
</dbReference>